<keyword evidence="2" id="KW-0812">Transmembrane</keyword>
<dbReference type="EMBL" id="NWSH01008008">
    <property type="protein sequence ID" value="PCG62724.1"/>
    <property type="molecule type" value="Genomic_DNA"/>
</dbReference>
<dbReference type="STRING" id="7102.A0A2A4ITX5"/>
<dbReference type="GO" id="GO:0015189">
    <property type="term" value="F:L-lysine transmembrane transporter activity"/>
    <property type="evidence" value="ECO:0007669"/>
    <property type="project" value="TreeGrafter"/>
</dbReference>
<keyword evidence="2" id="KW-0472">Membrane</keyword>
<name>A0A2A4ITX5_HELVI</name>
<accession>A0A2A4ITX5</accession>
<sequence>MSFPSDNLMGNYEPVRGRGDQSPTVRQAYNEGGLKAGATRVARIAYGVLSRRKVAEEGAARLARVLSALDLTALGVGSTLGVGVYVLAGDVAKNYAGPAVILSFLLAAVASVFAGRRRGSGPVLSALDLTVLGVGSTLGTGVYMLLGDVSF</sequence>
<dbReference type="GO" id="GO:0061459">
    <property type="term" value="F:L-arginine transmembrane transporter activity"/>
    <property type="evidence" value="ECO:0007669"/>
    <property type="project" value="TreeGrafter"/>
</dbReference>
<comment type="caution">
    <text evidence="3">The sequence shown here is derived from an EMBL/GenBank/DDBJ whole genome shotgun (WGS) entry which is preliminary data.</text>
</comment>
<dbReference type="GO" id="GO:0005886">
    <property type="term" value="C:plasma membrane"/>
    <property type="evidence" value="ECO:0007669"/>
    <property type="project" value="TreeGrafter"/>
</dbReference>
<proteinExistence type="predicted"/>
<feature type="transmembrane region" description="Helical" evidence="2">
    <location>
        <begin position="126"/>
        <end position="146"/>
    </location>
</feature>
<gene>
    <name evidence="3" type="ORF">B5V51_13827</name>
</gene>
<dbReference type="AlphaFoldDB" id="A0A2A4ITX5"/>
<feature type="transmembrane region" description="Helical" evidence="2">
    <location>
        <begin position="71"/>
        <end position="89"/>
    </location>
</feature>
<dbReference type="GO" id="GO:0097638">
    <property type="term" value="P:L-arginine import across plasma membrane"/>
    <property type="evidence" value="ECO:0007669"/>
    <property type="project" value="TreeGrafter"/>
</dbReference>
<evidence type="ECO:0000256" key="1">
    <source>
        <dbReference type="SAM" id="MobiDB-lite"/>
    </source>
</evidence>
<reference evidence="3" key="1">
    <citation type="submission" date="2017-09" db="EMBL/GenBank/DDBJ databases">
        <title>Contemporary evolution of a Lepidopteran species, Heliothis virescens, in response to modern agricultural practices.</title>
        <authorList>
            <person name="Fritz M.L."/>
            <person name="Deyonke A.M."/>
            <person name="Papanicolaou A."/>
            <person name="Micinski S."/>
            <person name="Westbrook J."/>
            <person name="Gould F."/>
        </authorList>
    </citation>
    <scope>NUCLEOTIDE SEQUENCE [LARGE SCALE GENOMIC DNA]</scope>
    <source>
        <strain evidence="3">HvINT-</strain>
        <tissue evidence="3">Whole body</tissue>
    </source>
</reference>
<feature type="transmembrane region" description="Helical" evidence="2">
    <location>
        <begin position="95"/>
        <end position="114"/>
    </location>
</feature>
<evidence type="ECO:0000256" key="2">
    <source>
        <dbReference type="SAM" id="Phobius"/>
    </source>
</evidence>
<evidence type="ECO:0000313" key="3">
    <source>
        <dbReference type="EMBL" id="PCG62724.1"/>
    </source>
</evidence>
<dbReference type="PANTHER" id="PTHR43243">
    <property type="entry name" value="INNER MEMBRANE TRANSPORTER YGJI-RELATED"/>
    <property type="match status" value="1"/>
</dbReference>
<dbReference type="GO" id="GO:0000064">
    <property type="term" value="F:L-ornithine transmembrane transporter activity"/>
    <property type="evidence" value="ECO:0007669"/>
    <property type="project" value="TreeGrafter"/>
</dbReference>
<protein>
    <submittedName>
        <fullName evidence="3">Uncharacterized protein</fullName>
    </submittedName>
</protein>
<feature type="region of interest" description="Disordered" evidence="1">
    <location>
        <begin position="1"/>
        <end position="26"/>
    </location>
</feature>
<organism evidence="3">
    <name type="scientific">Heliothis virescens</name>
    <name type="common">Tobacco budworm moth</name>
    <dbReference type="NCBI Taxonomy" id="7102"/>
    <lineage>
        <taxon>Eukaryota</taxon>
        <taxon>Metazoa</taxon>
        <taxon>Ecdysozoa</taxon>
        <taxon>Arthropoda</taxon>
        <taxon>Hexapoda</taxon>
        <taxon>Insecta</taxon>
        <taxon>Pterygota</taxon>
        <taxon>Neoptera</taxon>
        <taxon>Endopterygota</taxon>
        <taxon>Lepidoptera</taxon>
        <taxon>Glossata</taxon>
        <taxon>Ditrysia</taxon>
        <taxon>Noctuoidea</taxon>
        <taxon>Noctuidae</taxon>
        <taxon>Heliothinae</taxon>
        <taxon>Heliothis</taxon>
    </lineage>
</organism>
<keyword evidence="2" id="KW-1133">Transmembrane helix</keyword>
<dbReference type="Gene3D" id="1.20.1740.10">
    <property type="entry name" value="Amino acid/polyamine transporter I"/>
    <property type="match status" value="1"/>
</dbReference>
<dbReference type="PANTHER" id="PTHR43243:SF105">
    <property type="entry name" value="CATIONIC AMINO ACID TRANSPORTER C-TERMINAL DOMAIN-CONTAINING PROTEIN"/>
    <property type="match status" value="1"/>
</dbReference>